<accession>A0AAX4IEU1</accession>
<dbReference type="EMBL" id="CP137308">
    <property type="protein sequence ID" value="WQF81874.1"/>
    <property type="molecule type" value="Genomic_DNA"/>
</dbReference>
<evidence type="ECO:0000313" key="2">
    <source>
        <dbReference type="Proteomes" id="UP001322277"/>
    </source>
</evidence>
<protein>
    <submittedName>
        <fullName evidence="1">RmlC-like jelly roll protein</fullName>
    </submittedName>
</protein>
<dbReference type="KEGG" id="cdet:87943391"/>
<dbReference type="Gene3D" id="2.60.120.10">
    <property type="entry name" value="Jelly Rolls"/>
    <property type="match status" value="1"/>
</dbReference>
<organism evidence="1 2">
    <name type="scientific">Colletotrichum destructivum</name>
    <dbReference type="NCBI Taxonomy" id="34406"/>
    <lineage>
        <taxon>Eukaryota</taxon>
        <taxon>Fungi</taxon>
        <taxon>Dikarya</taxon>
        <taxon>Ascomycota</taxon>
        <taxon>Pezizomycotina</taxon>
        <taxon>Sordariomycetes</taxon>
        <taxon>Hypocreomycetidae</taxon>
        <taxon>Glomerellales</taxon>
        <taxon>Glomerellaceae</taxon>
        <taxon>Colletotrichum</taxon>
        <taxon>Colletotrichum destructivum species complex</taxon>
    </lineage>
</organism>
<dbReference type="AlphaFoldDB" id="A0AAX4IEU1"/>
<dbReference type="GeneID" id="87943391"/>
<proteinExistence type="predicted"/>
<dbReference type="RefSeq" id="XP_062779098.1">
    <property type="nucleotide sequence ID" value="XM_062923047.1"/>
</dbReference>
<dbReference type="Proteomes" id="UP001322277">
    <property type="component" value="Chromosome 4"/>
</dbReference>
<evidence type="ECO:0000313" key="1">
    <source>
        <dbReference type="EMBL" id="WQF81874.1"/>
    </source>
</evidence>
<name>A0AAX4IEU1_9PEZI</name>
<sequence length="114" mass="12838">MPKPSNRRTVWISPPCQTGARIRLPSILDDLVVPGIFDIDCNASLCVPQAPDFWLRPLLPGDFHTLEKSEHVKDMVAMFHVTGILIYADSDGVSVYGEDVFSRLDEARRHYEAI</sequence>
<keyword evidence="2" id="KW-1185">Reference proteome</keyword>
<dbReference type="InterPro" id="IPR014710">
    <property type="entry name" value="RmlC-like_jellyroll"/>
</dbReference>
<gene>
    <name evidence="1" type="ORF">CDEST_06888</name>
</gene>
<reference evidence="2" key="1">
    <citation type="journal article" date="2023" name="bioRxiv">
        <title>Complete genome of the Medicago anthracnose fungus, Colletotrichum destructivum, reveals a mini-chromosome-like region within a core chromosome.</title>
        <authorList>
            <person name="Lapalu N."/>
            <person name="Simon A."/>
            <person name="Lu A."/>
            <person name="Plaumann P.-L."/>
            <person name="Amselem J."/>
            <person name="Pigne S."/>
            <person name="Auger A."/>
            <person name="Koch C."/>
            <person name="Dallery J.-F."/>
            <person name="O'Connell R.J."/>
        </authorList>
    </citation>
    <scope>NUCLEOTIDE SEQUENCE [LARGE SCALE GENOMIC DNA]</scope>
    <source>
        <strain evidence="2">CBS 520.97</strain>
    </source>
</reference>